<keyword evidence="8" id="KW-1185">Reference proteome</keyword>
<feature type="chain" id="PRO_5026783093" evidence="6">
    <location>
        <begin position="28"/>
        <end position="510"/>
    </location>
</feature>
<evidence type="ECO:0000256" key="5">
    <source>
        <dbReference type="ARBA" id="ARBA00023288"/>
    </source>
</evidence>
<feature type="signal peptide" evidence="6">
    <location>
        <begin position="1"/>
        <end position="27"/>
    </location>
</feature>
<evidence type="ECO:0000256" key="3">
    <source>
        <dbReference type="ARBA" id="ARBA00023136"/>
    </source>
</evidence>
<name>A0A6L8UU38_9BACL</name>
<dbReference type="Proteomes" id="UP000481087">
    <property type="component" value="Unassembled WGS sequence"/>
</dbReference>
<keyword evidence="2 6" id="KW-0732">Signal</keyword>
<evidence type="ECO:0000256" key="6">
    <source>
        <dbReference type="SAM" id="SignalP"/>
    </source>
</evidence>
<proteinExistence type="predicted"/>
<evidence type="ECO:0000256" key="4">
    <source>
        <dbReference type="ARBA" id="ARBA00023139"/>
    </source>
</evidence>
<dbReference type="PANTHER" id="PTHR43649:SF33">
    <property type="entry name" value="POLYGALACTURONAN_RHAMNOGALACTURONAN-BINDING PROTEIN YTCQ"/>
    <property type="match status" value="1"/>
</dbReference>
<dbReference type="Pfam" id="PF01547">
    <property type="entry name" value="SBP_bac_1"/>
    <property type="match status" value="1"/>
</dbReference>
<dbReference type="Gene3D" id="3.40.190.10">
    <property type="entry name" value="Periplasmic binding protein-like II"/>
    <property type="match status" value="2"/>
</dbReference>
<evidence type="ECO:0000313" key="8">
    <source>
        <dbReference type="Proteomes" id="UP000481087"/>
    </source>
</evidence>
<organism evidence="7 8">
    <name type="scientific">Paenibacillus silvestris</name>
    <dbReference type="NCBI Taxonomy" id="2606219"/>
    <lineage>
        <taxon>Bacteria</taxon>
        <taxon>Bacillati</taxon>
        <taxon>Bacillota</taxon>
        <taxon>Bacilli</taxon>
        <taxon>Bacillales</taxon>
        <taxon>Paenibacillaceae</taxon>
        <taxon>Paenibacillus</taxon>
    </lineage>
</organism>
<evidence type="ECO:0000256" key="2">
    <source>
        <dbReference type="ARBA" id="ARBA00022729"/>
    </source>
</evidence>
<keyword evidence="3" id="KW-0472">Membrane</keyword>
<reference evidence="7 8" key="1">
    <citation type="submission" date="2019-12" db="EMBL/GenBank/DDBJ databases">
        <title>Paenibacillus sp. nov. sp. isolated from soil.</title>
        <authorList>
            <person name="Kim J."/>
            <person name="Jeong S.E."/>
            <person name="Jung H.S."/>
            <person name="Jeon C.O."/>
        </authorList>
    </citation>
    <scope>NUCLEOTIDE SEQUENCE [LARGE SCALE GENOMIC DNA]</scope>
    <source>
        <strain evidence="7 8">5J-6</strain>
    </source>
</reference>
<dbReference type="PROSITE" id="PS51257">
    <property type="entry name" value="PROKAR_LIPOPROTEIN"/>
    <property type="match status" value="1"/>
</dbReference>
<gene>
    <name evidence="7" type="ORF">GQF01_02195</name>
</gene>
<sequence>MKKKSNLTISIASLSALVLLGSGCSQGESAPQASNPAAPAVNKSLTLVLDNAGRKYPDGMNENTNPYLDYIRQQSNLNITVITPPPDGYQDKINIMMTSGESYDLIRSTDSAWVSKLVKQKALTPLNELIDQYGPNLKKAYPEEVWKQVTFEDGKIYAIPGVTTKKADELMYVRKDWLAKLGLNPPKTLDEYTEVMRALATKDPDGNGKNDTLGLIIGEKLARTGPIFGAFGVPLGQNNWVERNGQLVHSYILPETKEALRYLAGLYKDKLIDSEWALNKPKNVDEKVAGGKVGLFSAQWHETRGSILTNKKNDPKADWVALDYPVGKDGKSGIAAINLVGSYAVIPATSKNASEVIKMMDVINSRQGHETLKLGLPEHQIWERKDGKLTMNFEEHNKHIYRNTLSEIANPWDDELERERLDALGLEFKMNDNINLINSHVIPNQYNGAPTEILGKYSSQLKKMMEESFTKIIMGTNPIDDFDVFVKEWKKEGGDEMTREVNEWYSKNRK</sequence>
<comment type="caution">
    <text evidence="7">The sequence shown here is derived from an EMBL/GenBank/DDBJ whole genome shotgun (WGS) entry which is preliminary data.</text>
</comment>
<accession>A0A6L8UU38</accession>
<evidence type="ECO:0000256" key="1">
    <source>
        <dbReference type="ARBA" id="ARBA00022475"/>
    </source>
</evidence>
<dbReference type="CDD" id="cd13580">
    <property type="entry name" value="PBP2_AlgQ_like_1"/>
    <property type="match status" value="1"/>
</dbReference>
<keyword evidence="1" id="KW-1003">Cell membrane</keyword>
<dbReference type="RefSeq" id="WP_161405256.1">
    <property type="nucleotide sequence ID" value="NZ_WTUZ01000005.1"/>
</dbReference>
<dbReference type="AlphaFoldDB" id="A0A6L8UU38"/>
<keyword evidence="4" id="KW-0564">Palmitate</keyword>
<dbReference type="EMBL" id="WTUZ01000005">
    <property type="protein sequence ID" value="MZQ80951.1"/>
    <property type="molecule type" value="Genomic_DNA"/>
</dbReference>
<protein>
    <submittedName>
        <fullName evidence="7">Extracellular solute-binding protein</fullName>
    </submittedName>
</protein>
<evidence type="ECO:0000313" key="7">
    <source>
        <dbReference type="EMBL" id="MZQ80951.1"/>
    </source>
</evidence>
<dbReference type="SUPFAM" id="SSF53850">
    <property type="entry name" value="Periplasmic binding protein-like II"/>
    <property type="match status" value="1"/>
</dbReference>
<dbReference type="InterPro" id="IPR050490">
    <property type="entry name" value="Bact_solute-bd_prot1"/>
</dbReference>
<dbReference type="PANTHER" id="PTHR43649">
    <property type="entry name" value="ARABINOSE-BINDING PROTEIN-RELATED"/>
    <property type="match status" value="1"/>
</dbReference>
<keyword evidence="5" id="KW-0449">Lipoprotein</keyword>
<dbReference type="InterPro" id="IPR006059">
    <property type="entry name" value="SBP"/>
</dbReference>